<protein>
    <recommendedName>
        <fullName evidence="1">DNA-directed DNA polymerase family A palm domain-containing protein</fullName>
    </recommendedName>
</protein>
<comment type="caution">
    <text evidence="2">The sequence shown here is derived from an EMBL/GenBank/DDBJ whole genome shotgun (WGS) entry which is preliminary data.</text>
</comment>
<dbReference type="GO" id="GO:0006261">
    <property type="term" value="P:DNA-templated DNA replication"/>
    <property type="evidence" value="ECO:0007669"/>
    <property type="project" value="InterPro"/>
</dbReference>
<dbReference type="InterPro" id="IPR002298">
    <property type="entry name" value="DNA_polymerase_A"/>
</dbReference>
<accession>X0U7H9</accession>
<evidence type="ECO:0000259" key="1">
    <source>
        <dbReference type="SMART" id="SM00482"/>
    </source>
</evidence>
<dbReference type="InterPro" id="IPR001098">
    <property type="entry name" value="DNA-dir_DNA_pol_A_palm_dom"/>
</dbReference>
<dbReference type="SUPFAM" id="SSF56672">
    <property type="entry name" value="DNA/RNA polymerases"/>
    <property type="match status" value="1"/>
</dbReference>
<dbReference type="SMART" id="SM00482">
    <property type="entry name" value="POLAc"/>
    <property type="match status" value="1"/>
</dbReference>
<dbReference type="AlphaFoldDB" id="X0U7H9"/>
<dbReference type="Pfam" id="PF00476">
    <property type="entry name" value="DNA_pol_A"/>
    <property type="match status" value="1"/>
</dbReference>
<name>X0U7H9_9ZZZZ</name>
<dbReference type="PRINTS" id="PR00868">
    <property type="entry name" value="DNAPOLI"/>
</dbReference>
<dbReference type="Gene3D" id="3.30.70.370">
    <property type="match status" value="2"/>
</dbReference>
<feature type="domain" description="DNA-directed DNA polymerase family A palm" evidence="1">
    <location>
        <begin position="22"/>
        <end position="240"/>
    </location>
</feature>
<dbReference type="InterPro" id="IPR043502">
    <property type="entry name" value="DNA/RNA_pol_sf"/>
</dbReference>
<dbReference type="GO" id="GO:0003887">
    <property type="term" value="F:DNA-directed DNA polymerase activity"/>
    <property type="evidence" value="ECO:0007669"/>
    <property type="project" value="InterPro"/>
</dbReference>
<proteinExistence type="predicted"/>
<feature type="non-terminal residue" evidence="2">
    <location>
        <position position="1"/>
    </location>
</feature>
<feature type="non-terminal residue" evidence="2">
    <location>
        <position position="271"/>
    </location>
</feature>
<gene>
    <name evidence="2" type="ORF">S01H1_36053</name>
</gene>
<organism evidence="2">
    <name type="scientific">marine sediment metagenome</name>
    <dbReference type="NCBI Taxonomy" id="412755"/>
    <lineage>
        <taxon>unclassified sequences</taxon>
        <taxon>metagenomes</taxon>
        <taxon>ecological metagenomes</taxon>
    </lineage>
</organism>
<dbReference type="GO" id="GO:0003677">
    <property type="term" value="F:DNA binding"/>
    <property type="evidence" value="ECO:0007669"/>
    <property type="project" value="InterPro"/>
</dbReference>
<dbReference type="EMBL" id="BARS01022558">
    <property type="protein sequence ID" value="GAG01485.1"/>
    <property type="molecule type" value="Genomic_DNA"/>
</dbReference>
<evidence type="ECO:0000313" key="2">
    <source>
        <dbReference type="EMBL" id="GAG01485.1"/>
    </source>
</evidence>
<reference evidence="2" key="1">
    <citation type="journal article" date="2014" name="Front. Microbiol.">
        <title>High frequency of phylogenetically diverse reductive dehalogenase-homologous genes in deep subseafloor sedimentary metagenomes.</title>
        <authorList>
            <person name="Kawai M."/>
            <person name="Futagami T."/>
            <person name="Toyoda A."/>
            <person name="Takaki Y."/>
            <person name="Nishi S."/>
            <person name="Hori S."/>
            <person name="Arai W."/>
            <person name="Tsubouchi T."/>
            <person name="Morono Y."/>
            <person name="Uchiyama I."/>
            <person name="Ito T."/>
            <person name="Fujiyama A."/>
            <person name="Inagaki F."/>
            <person name="Takami H."/>
        </authorList>
    </citation>
    <scope>NUCLEOTIDE SEQUENCE</scope>
    <source>
        <strain evidence="2">Expedition CK06-06</strain>
    </source>
</reference>
<sequence>RTSRCAHADPNLGQVPAHTEYGARCRACYMPTREDWLQVGVDASGLEMRMLAHYMAPYDGGAFAEVVLKGRREDGTDIHSRWQKLTGLFYRDSQKTLTYAMLYGAGDKKLGYTVIADHYKAFEAGLTDIPVPALSTARDIGKQVRDRLLSGEEALGKLIADVKHAWKSGYIVGLDGRVIQCHSQHGALNDLLQSAGSIVMKWAHVLAYQGLTCHLGPHGSEYAFMLHVHDECQMETKPEVAELAGSIYAESIAEAGRRLGCNIELAGDVSV</sequence>